<dbReference type="STRING" id="1489064.WH96_06615"/>
<gene>
    <name evidence="1" type="ORF">WH96_06615</name>
</gene>
<dbReference type="AlphaFoldDB" id="A0A0H2MFH9"/>
<accession>A0A0H2MFH9</accession>
<name>A0A0H2MFH9_9PROT</name>
<protein>
    <submittedName>
        <fullName evidence="1">Uncharacterized protein</fullName>
    </submittedName>
</protein>
<sequence length="113" mass="13060">MAVQWRNNINAKTWLVSWSDGLREYLVKTDFDTAADMGNALQSMQDEEITRSSIYPWPKGDDKFKAVCNQLKSTTEHFKKRHKVFPDKTNATDWEMLFRSCGVPVSLGMKKVL</sequence>
<comment type="caution">
    <text evidence="1">The sequence shown here is derived from an EMBL/GenBank/DDBJ whole genome shotgun (WGS) entry which is preliminary data.</text>
</comment>
<keyword evidence="2" id="KW-1185">Reference proteome</keyword>
<evidence type="ECO:0000313" key="2">
    <source>
        <dbReference type="Proteomes" id="UP000035444"/>
    </source>
</evidence>
<dbReference type="Proteomes" id="UP000035444">
    <property type="component" value="Unassembled WGS sequence"/>
</dbReference>
<proteinExistence type="predicted"/>
<dbReference type="RefSeq" id="WP_047763400.1">
    <property type="nucleotide sequence ID" value="NZ_LAQL01000004.1"/>
</dbReference>
<reference evidence="1 2" key="1">
    <citation type="submission" date="2015-03" db="EMBL/GenBank/DDBJ databases">
        <title>Genome Sequence of Kiloniella spongiae MEBiC09566, isolated from a marine sponge.</title>
        <authorList>
            <person name="Shao Z."/>
            <person name="Wang L."/>
            <person name="Li X."/>
        </authorList>
    </citation>
    <scope>NUCLEOTIDE SEQUENCE [LARGE SCALE GENOMIC DNA]</scope>
    <source>
        <strain evidence="1 2">MEBiC09566</strain>
    </source>
</reference>
<organism evidence="1 2">
    <name type="scientific">Kiloniella spongiae</name>
    <dbReference type="NCBI Taxonomy" id="1489064"/>
    <lineage>
        <taxon>Bacteria</taxon>
        <taxon>Pseudomonadati</taxon>
        <taxon>Pseudomonadota</taxon>
        <taxon>Alphaproteobacteria</taxon>
        <taxon>Rhodospirillales</taxon>
        <taxon>Kiloniellaceae</taxon>
        <taxon>Kiloniella</taxon>
    </lineage>
</organism>
<dbReference type="EMBL" id="LAQL01000004">
    <property type="protein sequence ID" value="KLN61319.1"/>
    <property type="molecule type" value="Genomic_DNA"/>
</dbReference>
<evidence type="ECO:0000313" key="1">
    <source>
        <dbReference type="EMBL" id="KLN61319.1"/>
    </source>
</evidence>